<comment type="subcellular location">
    <subcellularLocation>
        <location evidence="2">Cytoplasm</location>
    </subcellularLocation>
    <subcellularLocation>
        <location evidence="1">Nucleus</location>
    </subcellularLocation>
</comment>
<evidence type="ECO:0000313" key="10">
    <source>
        <dbReference type="EMBL" id="KAG6380078.1"/>
    </source>
</evidence>
<evidence type="ECO:0000256" key="4">
    <source>
        <dbReference type="ARBA" id="ARBA00022490"/>
    </source>
</evidence>
<keyword evidence="4" id="KW-0963">Cytoplasm</keyword>
<feature type="compositionally biased region" description="Low complexity" evidence="9">
    <location>
        <begin position="125"/>
        <end position="137"/>
    </location>
</feature>
<comment type="similarity">
    <text evidence="3">Belongs to the WHI5/NRM1 family.</text>
</comment>
<dbReference type="GO" id="GO:0005737">
    <property type="term" value="C:cytoplasm"/>
    <property type="evidence" value="ECO:0007669"/>
    <property type="project" value="UniProtKB-SubCell"/>
</dbReference>
<evidence type="ECO:0000256" key="1">
    <source>
        <dbReference type="ARBA" id="ARBA00004123"/>
    </source>
</evidence>
<proteinExistence type="inferred from homology"/>
<feature type="compositionally biased region" description="Pro residues" evidence="9">
    <location>
        <begin position="145"/>
        <end position="155"/>
    </location>
</feature>
<evidence type="ECO:0000313" key="11">
    <source>
        <dbReference type="Proteomes" id="UP000683000"/>
    </source>
</evidence>
<protein>
    <submittedName>
        <fullName evidence="10">Uncharacterized protein</fullName>
    </submittedName>
</protein>
<evidence type="ECO:0000256" key="8">
    <source>
        <dbReference type="ARBA" id="ARBA00023242"/>
    </source>
</evidence>
<dbReference type="EMBL" id="JAGFBS010000003">
    <property type="protein sequence ID" value="KAG6380078.1"/>
    <property type="molecule type" value="Genomic_DNA"/>
</dbReference>
<keyword evidence="6" id="KW-0805">Transcription regulation</keyword>
<keyword evidence="11" id="KW-1185">Reference proteome</keyword>
<organism evidence="10 11">
    <name type="scientific">Boletus reticuloceps</name>
    <dbReference type="NCBI Taxonomy" id="495285"/>
    <lineage>
        <taxon>Eukaryota</taxon>
        <taxon>Fungi</taxon>
        <taxon>Dikarya</taxon>
        <taxon>Basidiomycota</taxon>
        <taxon>Agaricomycotina</taxon>
        <taxon>Agaricomycetes</taxon>
        <taxon>Agaricomycetidae</taxon>
        <taxon>Boletales</taxon>
        <taxon>Boletineae</taxon>
        <taxon>Boletaceae</taxon>
        <taxon>Boletoideae</taxon>
        <taxon>Boletus</taxon>
    </lineage>
</organism>
<dbReference type="GO" id="GO:0005634">
    <property type="term" value="C:nucleus"/>
    <property type="evidence" value="ECO:0007669"/>
    <property type="project" value="UniProtKB-SubCell"/>
</dbReference>
<evidence type="ECO:0000256" key="6">
    <source>
        <dbReference type="ARBA" id="ARBA00023015"/>
    </source>
</evidence>
<keyword evidence="7" id="KW-0804">Transcription</keyword>
<evidence type="ECO:0000256" key="3">
    <source>
        <dbReference type="ARBA" id="ARBA00006922"/>
    </source>
</evidence>
<feature type="compositionally biased region" description="Low complexity" evidence="9">
    <location>
        <begin position="222"/>
        <end position="233"/>
    </location>
</feature>
<dbReference type="Pfam" id="PF08528">
    <property type="entry name" value="Whi5"/>
    <property type="match status" value="1"/>
</dbReference>
<comment type="caution">
    <text evidence="10">The sequence shown here is derived from an EMBL/GenBank/DDBJ whole genome shotgun (WGS) entry which is preliminary data.</text>
</comment>
<name>A0A8I3AC98_9AGAM</name>
<keyword evidence="5" id="KW-0678">Repressor</keyword>
<dbReference type="Proteomes" id="UP000683000">
    <property type="component" value="Unassembled WGS sequence"/>
</dbReference>
<feature type="region of interest" description="Disordered" evidence="9">
    <location>
        <begin position="210"/>
        <end position="233"/>
    </location>
</feature>
<dbReference type="OrthoDB" id="2359117at2759"/>
<evidence type="ECO:0000256" key="9">
    <source>
        <dbReference type="SAM" id="MobiDB-lite"/>
    </source>
</evidence>
<gene>
    <name evidence="10" type="ORF">JVT61DRAFT_8160</name>
</gene>
<evidence type="ECO:0000256" key="2">
    <source>
        <dbReference type="ARBA" id="ARBA00004496"/>
    </source>
</evidence>
<keyword evidence="8" id="KW-0539">Nucleus</keyword>
<evidence type="ECO:0000256" key="7">
    <source>
        <dbReference type="ARBA" id="ARBA00023163"/>
    </source>
</evidence>
<feature type="region of interest" description="Disordered" evidence="9">
    <location>
        <begin position="87"/>
        <end position="179"/>
    </location>
</feature>
<dbReference type="AlphaFoldDB" id="A0A8I3AC98"/>
<evidence type="ECO:0000256" key="5">
    <source>
        <dbReference type="ARBA" id="ARBA00022491"/>
    </source>
</evidence>
<feature type="compositionally biased region" description="Polar residues" evidence="9">
    <location>
        <begin position="158"/>
        <end position="174"/>
    </location>
</feature>
<reference evidence="10" key="1">
    <citation type="submission" date="2021-03" db="EMBL/GenBank/DDBJ databases">
        <title>Evolutionary innovations through gain and loss of genes in the ectomycorrhizal Boletales.</title>
        <authorList>
            <person name="Wu G."/>
            <person name="Miyauchi S."/>
            <person name="Morin E."/>
            <person name="Yang Z.-L."/>
            <person name="Xu J."/>
            <person name="Martin F.M."/>
        </authorList>
    </citation>
    <scope>NUCLEOTIDE SEQUENCE</scope>
    <source>
        <strain evidence="10">BR01</strain>
    </source>
</reference>
<feature type="compositionally biased region" description="Polar residues" evidence="9">
    <location>
        <begin position="115"/>
        <end position="124"/>
    </location>
</feature>
<dbReference type="InterPro" id="IPR013734">
    <property type="entry name" value="TF_Nrm1/Whi5"/>
</dbReference>
<accession>A0A8I3AC98</accession>
<sequence length="391" mass="40952">MSSPRQKMVVVVPNELEQKKKRQTLERAKANHLSKQLQMRLQYAKLKVEHGWQRQNLNEVENLYFHHSHQRSIRQGAGQRAHYAMVTYPPGSASTPAETHAVHSPAPSGMADQAVGSSSLTNDASSSGSVSPPSQSPLEHTSNPDGPPLSQPQPCPAGQTSMPMIPSSTMTNRPPSALDLSDPNILARLAQLQAQVQLPLQSQAQALTLSRHPSTTIPPPSSTSASASQSTLVPVPVPTPIPAPGIFSSHVQFSQPPTSHPQAGFTLSFFAPQPLGTPTPGSVPLFSIPTSTPNNNSPTVVSQTALISTSTTAPILTASIPTTTPIAPSALTYDSFWSTHASSTGPTRALYRTHTGFTASATPGGNVAMLTPGGNAAVMTAEGVYVGGGSK</sequence>